<name>A0A432YRH4_9GAMM</name>
<dbReference type="Pfam" id="PF00534">
    <property type="entry name" value="Glycos_transf_1"/>
    <property type="match status" value="1"/>
</dbReference>
<dbReference type="GO" id="GO:0016757">
    <property type="term" value="F:glycosyltransferase activity"/>
    <property type="evidence" value="ECO:0007669"/>
    <property type="project" value="InterPro"/>
</dbReference>
<dbReference type="Proteomes" id="UP000288361">
    <property type="component" value="Unassembled WGS sequence"/>
</dbReference>
<evidence type="ECO:0000313" key="3">
    <source>
        <dbReference type="Proteomes" id="UP000288361"/>
    </source>
</evidence>
<dbReference type="SUPFAM" id="SSF53756">
    <property type="entry name" value="UDP-Glycosyltransferase/glycogen phosphorylase"/>
    <property type="match status" value="1"/>
</dbReference>
<dbReference type="Gene3D" id="3.40.50.2000">
    <property type="entry name" value="Glycogen Phosphorylase B"/>
    <property type="match status" value="2"/>
</dbReference>
<dbReference type="InterPro" id="IPR001296">
    <property type="entry name" value="Glyco_trans_1"/>
</dbReference>
<reference evidence="2 3" key="1">
    <citation type="journal article" date="2011" name="Front. Microbiol.">
        <title>Genomic signatures of strain selection and enhancement in Bacillus atrophaeus var. globigii, a historical biowarfare simulant.</title>
        <authorList>
            <person name="Gibbons H.S."/>
            <person name="Broomall S.M."/>
            <person name="McNew L.A."/>
            <person name="Daligault H."/>
            <person name="Chapman C."/>
            <person name="Bruce D."/>
            <person name="Karavis M."/>
            <person name="Krepps M."/>
            <person name="McGregor P.A."/>
            <person name="Hong C."/>
            <person name="Park K.H."/>
            <person name="Akmal A."/>
            <person name="Feldman A."/>
            <person name="Lin J.S."/>
            <person name="Chang W.E."/>
            <person name="Higgs B.W."/>
            <person name="Demirev P."/>
            <person name="Lindquist J."/>
            <person name="Liem A."/>
            <person name="Fochler E."/>
            <person name="Read T.D."/>
            <person name="Tapia R."/>
            <person name="Johnson S."/>
            <person name="Bishop-Lilly K.A."/>
            <person name="Detter C."/>
            <person name="Han C."/>
            <person name="Sozhamannan S."/>
            <person name="Rosenzweig C.N."/>
            <person name="Skowronski E.W."/>
        </authorList>
    </citation>
    <scope>NUCLEOTIDE SEQUENCE [LARGE SCALE GENOMIC DNA]</scope>
    <source>
        <strain evidence="2 3">TPS4-2</strain>
    </source>
</reference>
<sequence>MEAVLDFVKEIQSNSKYQSLTLELDLLIKKFDKPIICSFVYNDGVSDARVYKTSKSMEAFYTSVLIGFSSKEYYQIRLVGNVINILVPNPMRIYNSITPGSKDKNRLDKILSIYSILVTPLFEKISPAVIYGHDVYGAFVAYHAYTLYLSLPTSVSLNPKIIYDAHEYVNGLTNIDNDKQKLMQDYERFIIRRTDGVVTVSESIANQIELEHEFNGLIGVTFNSPYADDFINSSKPYTIRTDPELKIPEGSKIGVWNGGLNYVRGPHTVVECLKYFPNLHLVFLSPPSSPYLNVLYEIAERDEVIERLHVKGVVEYSELTRYISTADFGWHGALHDILNTEYAMPNKLFEYYIAGINILVSDVIEMSNFVRNEECGEIYLANDIDSCKKALTRILENNQRYERDILKKSWENQTQKINKFIRSVLETGASKTSNFDELSSRFEKTLEIEQVIFAMSLKGLNKKNIGTKKINFSLDTNSDELEKIFGFDEVTFNKVKKEIGPVFNLHDVFSTPSVLDYLLRRLRNSYRELNSKETLFKLESLLDFYSHYLLENNEAEKSSSLRVVDVLYRLQSIIKALEQDLDKEIEAQKLVSRNFLHAVERFMQQCQKGGDGVCRGAYFLDSNESVKFKGYIKALAANRDFSKEEYNKLRKIYKRVYEAVKIEAQHESISDFSSLYNLLEYYQITKNSKFLFLFEKIIKERLLSCDVIASLALINKTSSVFHFQFNLLTDSHPSYAIENIVCEESFYKILSENPLFKSSPTETRLKLFISLKNIDSEISYSMKESIIASLLFNVYPTDCWTELTNKRLLLKSEQD</sequence>
<evidence type="ECO:0000313" key="2">
    <source>
        <dbReference type="EMBL" id="RUO64311.1"/>
    </source>
</evidence>
<proteinExistence type="predicted"/>
<dbReference type="AlphaFoldDB" id="A0A432YRH4"/>
<organism evidence="2 3">
    <name type="scientific">Idiomarina piscisalsi</name>
    <dbReference type="NCBI Taxonomy" id="1096243"/>
    <lineage>
        <taxon>Bacteria</taxon>
        <taxon>Pseudomonadati</taxon>
        <taxon>Pseudomonadota</taxon>
        <taxon>Gammaproteobacteria</taxon>
        <taxon>Alteromonadales</taxon>
        <taxon>Idiomarinaceae</taxon>
        <taxon>Idiomarina</taxon>
    </lineage>
</organism>
<accession>A0A432YRH4</accession>
<dbReference type="RefSeq" id="WP_126752492.1">
    <property type="nucleotide sequence ID" value="NZ_JBHUMT010000015.1"/>
</dbReference>
<protein>
    <recommendedName>
        <fullName evidence="1">Glycosyl transferase family 1 domain-containing protein</fullName>
    </recommendedName>
</protein>
<evidence type="ECO:0000259" key="1">
    <source>
        <dbReference type="Pfam" id="PF00534"/>
    </source>
</evidence>
<dbReference type="EMBL" id="PIQA01000006">
    <property type="protein sequence ID" value="RUO64311.1"/>
    <property type="molecule type" value="Genomic_DNA"/>
</dbReference>
<feature type="domain" description="Glycosyl transferase family 1" evidence="1">
    <location>
        <begin position="243"/>
        <end position="403"/>
    </location>
</feature>
<comment type="caution">
    <text evidence="2">The sequence shown here is derived from an EMBL/GenBank/DDBJ whole genome shotgun (WGS) entry which is preliminary data.</text>
</comment>
<gene>
    <name evidence="2" type="ORF">CWI73_09145</name>
</gene>